<gene>
    <name evidence="3" type="ORF">ACFSKX_10750</name>
</gene>
<accession>A0ABW5EEX8</accession>
<feature type="chain" id="PRO_5045104509" evidence="2">
    <location>
        <begin position="22"/>
        <end position="111"/>
    </location>
</feature>
<keyword evidence="2" id="KW-0732">Signal</keyword>
<organism evidence="3 4">
    <name type="scientific">Microbulbifer halophilus</name>
    <dbReference type="NCBI Taxonomy" id="453963"/>
    <lineage>
        <taxon>Bacteria</taxon>
        <taxon>Pseudomonadati</taxon>
        <taxon>Pseudomonadota</taxon>
        <taxon>Gammaproteobacteria</taxon>
        <taxon>Cellvibrionales</taxon>
        <taxon>Microbulbiferaceae</taxon>
        <taxon>Microbulbifer</taxon>
    </lineage>
</organism>
<dbReference type="PROSITE" id="PS51257">
    <property type="entry name" value="PROKAR_LIPOPROTEIN"/>
    <property type="match status" value="1"/>
</dbReference>
<name>A0ABW5EEX8_9GAMM</name>
<feature type="compositionally biased region" description="Polar residues" evidence="1">
    <location>
        <begin position="90"/>
        <end position="99"/>
    </location>
</feature>
<feature type="signal peptide" evidence="2">
    <location>
        <begin position="1"/>
        <end position="21"/>
    </location>
</feature>
<keyword evidence="4" id="KW-1185">Reference proteome</keyword>
<proteinExistence type="predicted"/>
<evidence type="ECO:0000313" key="4">
    <source>
        <dbReference type="Proteomes" id="UP001597425"/>
    </source>
</evidence>
<evidence type="ECO:0000313" key="3">
    <source>
        <dbReference type="EMBL" id="MFD2310895.1"/>
    </source>
</evidence>
<comment type="caution">
    <text evidence="3">The sequence shown here is derived from an EMBL/GenBank/DDBJ whole genome shotgun (WGS) entry which is preliminary data.</text>
</comment>
<reference evidence="4" key="1">
    <citation type="journal article" date="2019" name="Int. J. Syst. Evol. Microbiol.">
        <title>The Global Catalogue of Microorganisms (GCM) 10K type strain sequencing project: providing services to taxonomists for standard genome sequencing and annotation.</title>
        <authorList>
            <consortium name="The Broad Institute Genomics Platform"/>
            <consortium name="The Broad Institute Genome Sequencing Center for Infectious Disease"/>
            <person name="Wu L."/>
            <person name="Ma J."/>
        </authorList>
    </citation>
    <scope>NUCLEOTIDE SEQUENCE [LARGE SCALE GENOMIC DNA]</scope>
    <source>
        <strain evidence="4">KCTC 12848</strain>
    </source>
</reference>
<dbReference type="InterPro" id="IPR018740">
    <property type="entry name" value="DUF2282_membr"/>
</dbReference>
<sequence>MNRNTTSTSLALALSSAVAIAAVSSCARDEGEKEMAKDMKDKENMEKCYGIALKGQNDCAAGPGTSCAGTSTRDYQGDAWKYVPEGTCEETPSPTSPSGKGQLEAFEEKDA</sequence>
<evidence type="ECO:0000256" key="1">
    <source>
        <dbReference type="SAM" id="MobiDB-lite"/>
    </source>
</evidence>
<protein>
    <submittedName>
        <fullName evidence="3">DUF2282 domain-containing protein</fullName>
    </submittedName>
</protein>
<dbReference type="RefSeq" id="WP_265720946.1">
    <property type="nucleotide sequence ID" value="NZ_JAPIVK010000007.1"/>
</dbReference>
<dbReference type="EMBL" id="JBHUJD010000012">
    <property type="protein sequence ID" value="MFD2310895.1"/>
    <property type="molecule type" value="Genomic_DNA"/>
</dbReference>
<evidence type="ECO:0000256" key="2">
    <source>
        <dbReference type="SAM" id="SignalP"/>
    </source>
</evidence>
<dbReference type="Pfam" id="PF10048">
    <property type="entry name" value="DUF2282"/>
    <property type="match status" value="1"/>
</dbReference>
<feature type="region of interest" description="Disordered" evidence="1">
    <location>
        <begin position="85"/>
        <end position="111"/>
    </location>
</feature>
<dbReference type="Proteomes" id="UP001597425">
    <property type="component" value="Unassembled WGS sequence"/>
</dbReference>